<dbReference type="Proteomes" id="UP000178859">
    <property type="component" value="Unassembled WGS sequence"/>
</dbReference>
<evidence type="ECO:0000256" key="1">
    <source>
        <dbReference type="PROSITE-ProRule" id="PRU01076"/>
    </source>
</evidence>
<dbReference type="InterPro" id="IPR037914">
    <property type="entry name" value="SpoVT-AbrB_sf"/>
</dbReference>
<dbReference type="SUPFAM" id="SSF89447">
    <property type="entry name" value="AbrB/MazE/MraZ-like"/>
    <property type="match status" value="1"/>
</dbReference>
<evidence type="ECO:0000259" key="2">
    <source>
        <dbReference type="PROSITE" id="PS51740"/>
    </source>
</evidence>
<dbReference type="GO" id="GO:0003677">
    <property type="term" value="F:DNA binding"/>
    <property type="evidence" value="ECO:0007669"/>
    <property type="project" value="UniProtKB-UniRule"/>
</dbReference>
<name>A0A1F5MGD6_9BACT</name>
<evidence type="ECO:0000313" key="4">
    <source>
        <dbReference type="Proteomes" id="UP000178859"/>
    </source>
</evidence>
<evidence type="ECO:0000313" key="3">
    <source>
        <dbReference type="EMBL" id="OGE64413.1"/>
    </source>
</evidence>
<proteinExistence type="predicted"/>
<dbReference type="SMART" id="SM00966">
    <property type="entry name" value="SpoVT_AbrB"/>
    <property type="match status" value="1"/>
</dbReference>
<accession>A0A1F5MGD6</accession>
<keyword evidence="1" id="KW-0238">DNA-binding</keyword>
<organism evidence="3 4">
    <name type="scientific">Candidatus Daviesbacteria bacterium RIFCSPLOWO2_02_FULL_36_7</name>
    <dbReference type="NCBI Taxonomy" id="1797792"/>
    <lineage>
        <taxon>Bacteria</taxon>
        <taxon>Candidatus Daviesiibacteriota</taxon>
    </lineage>
</organism>
<reference evidence="3 4" key="1">
    <citation type="journal article" date="2016" name="Nat. Commun.">
        <title>Thousands of microbial genomes shed light on interconnected biogeochemical processes in an aquifer system.</title>
        <authorList>
            <person name="Anantharaman K."/>
            <person name="Brown C.T."/>
            <person name="Hug L.A."/>
            <person name="Sharon I."/>
            <person name="Castelle C.J."/>
            <person name="Probst A.J."/>
            <person name="Thomas B.C."/>
            <person name="Singh A."/>
            <person name="Wilkins M.J."/>
            <person name="Karaoz U."/>
            <person name="Brodie E.L."/>
            <person name="Williams K.H."/>
            <person name="Hubbard S.S."/>
            <person name="Banfield J.F."/>
        </authorList>
    </citation>
    <scope>NUCLEOTIDE SEQUENCE [LARGE SCALE GENOMIC DNA]</scope>
</reference>
<dbReference type="AlphaFoldDB" id="A0A1F5MGD6"/>
<dbReference type="InterPro" id="IPR007159">
    <property type="entry name" value="SpoVT-AbrB_dom"/>
</dbReference>
<dbReference type="EMBL" id="MFDT01000064">
    <property type="protein sequence ID" value="OGE64413.1"/>
    <property type="molecule type" value="Genomic_DNA"/>
</dbReference>
<dbReference type="PROSITE" id="PS51740">
    <property type="entry name" value="SPOVT_ABRB"/>
    <property type="match status" value="1"/>
</dbReference>
<dbReference type="NCBIfam" id="TIGR01439">
    <property type="entry name" value="lp_hng_hel_AbrB"/>
    <property type="match status" value="1"/>
</dbReference>
<dbReference type="Pfam" id="PF04014">
    <property type="entry name" value="MazE_antitoxin"/>
    <property type="match status" value="1"/>
</dbReference>
<gene>
    <name evidence="3" type="ORF">A3I48_01665</name>
</gene>
<feature type="domain" description="SpoVT-AbrB" evidence="2">
    <location>
        <begin position="4"/>
        <end position="49"/>
    </location>
</feature>
<protein>
    <recommendedName>
        <fullName evidence="2">SpoVT-AbrB domain-containing protein</fullName>
    </recommendedName>
</protein>
<sequence>MFNTYSSTVTTKGQATIPAPIRKKLGIKPGEKLIFERNGQNVVIKTHTQLVNELYGSLKPKIKVKYTDKKANKAIEKFVAGEYLKFHGKTD</sequence>
<dbReference type="Gene3D" id="2.10.260.10">
    <property type="match status" value="1"/>
</dbReference>
<comment type="caution">
    <text evidence="3">The sequence shown here is derived from an EMBL/GenBank/DDBJ whole genome shotgun (WGS) entry which is preliminary data.</text>
</comment>